<organism evidence="2 3">
    <name type="scientific">Oryza meyeriana var. granulata</name>
    <dbReference type="NCBI Taxonomy" id="110450"/>
    <lineage>
        <taxon>Eukaryota</taxon>
        <taxon>Viridiplantae</taxon>
        <taxon>Streptophyta</taxon>
        <taxon>Embryophyta</taxon>
        <taxon>Tracheophyta</taxon>
        <taxon>Spermatophyta</taxon>
        <taxon>Magnoliopsida</taxon>
        <taxon>Liliopsida</taxon>
        <taxon>Poales</taxon>
        <taxon>Poaceae</taxon>
        <taxon>BOP clade</taxon>
        <taxon>Oryzoideae</taxon>
        <taxon>Oryzeae</taxon>
        <taxon>Oryzinae</taxon>
        <taxon>Oryza</taxon>
        <taxon>Oryza meyeriana</taxon>
    </lineage>
</organism>
<dbReference type="Proteomes" id="UP000479710">
    <property type="component" value="Unassembled WGS sequence"/>
</dbReference>
<proteinExistence type="predicted"/>
<evidence type="ECO:0000259" key="1">
    <source>
        <dbReference type="PROSITE" id="PS50181"/>
    </source>
</evidence>
<dbReference type="AlphaFoldDB" id="A0A6G1BM92"/>
<dbReference type="PANTHER" id="PTHR31672">
    <property type="entry name" value="BNACNNG10540D PROTEIN"/>
    <property type="match status" value="1"/>
</dbReference>
<protein>
    <recommendedName>
        <fullName evidence="1">F-box domain-containing protein</fullName>
    </recommendedName>
</protein>
<evidence type="ECO:0000313" key="3">
    <source>
        <dbReference type="Proteomes" id="UP000479710"/>
    </source>
</evidence>
<dbReference type="EMBL" id="SPHZ02000012">
    <property type="protein sequence ID" value="KAF0889040.1"/>
    <property type="molecule type" value="Genomic_DNA"/>
</dbReference>
<dbReference type="SMART" id="SM00256">
    <property type="entry name" value="FBOX"/>
    <property type="match status" value="1"/>
</dbReference>
<reference evidence="2 3" key="1">
    <citation type="submission" date="2019-11" db="EMBL/GenBank/DDBJ databases">
        <title>Whole genome sequence of Oryza granulata.</title>
        <authorList>
            <person name="Li W."/>
        </authorList>
    </citation>
    <scope>NUCLEOTIDE SEQUENCE [LARGE SCALE GENOMIC DNA]</scope>
    <source>
        <strain evidence="3">cv. Menghai</strain>
        <tissue evidence="2">Leaf</tissue>
    </source>
</reference>
<comment type="caution">
    <text evidence="2">The sequence shown here is derived from an EMBL/GenBank/DDBJ whole genome shotgun (WGS) entry which is preliminary data.</text>
</comment>
<gene>
    <name evidence="2" type="ORF">E2562_021096</name>
</gene>
<dbReference type="InterPro" id="IPR001810">
    <property type="entry name" value="F-box_dom"/>
</dbReference>
<dbReference type="Gene3D" id="1.20.1280.50">
    <property type="match status" value="1"/>
</dbReference>
<evidence type="ECO:0000313" key="2">
    <source>
        <dbReference type="EMBL" id="KAF0889040.1"/>
    </source>
</evidence>
<dbReference type="OrthoDB" id="692435at2759"/>
<name>A0A6G1BM92_9ORYZ</name>
<accession>A0A6G1BM92</accession>
<keyword evidence="3" id="KW-1185">Reference proteome</keyword>
<sequence length="328" mass="36193">MEQSAPNPLLSVATYVSVRAVLPPRLCACELMFGHLRKLDRILWREDECEAAGAAARRPLSIANLPEEILSEILLLLPLKSILHCHAVCKAWRAITSDHAFLLAHHRRQPPRRLLTFVRNVGSGDDDLDVLDYCVKAFDFRTHEFQSVARFTVKDYDCTLGDNPFNLHASCDGLLLMSYNNYLHLCNPTTRIAHGRSWSSSPGDDSSGTGRATGSGWVEVRLITNDIYRLITCKLEHEALYHTNTLGCDLSAYLGLGIVADESPSSTQETTCSNNNTLFAAAAKAAKHPQHTMGPSAEAALVRHAADLLVTLLRLRRDALPLPPCLFA</sequence>
<dbReference type="InterPro" id="IPR036047">
    <property type="entry name" value="F-box-like_dom_sf"/>
</dbReference>
<feature type="domain" description="F-box" evidence="1">
    <location>
        <begin position="59"/>
        <end position="105"/>
    </location>
</feature>
<dbReference type="SUPFAM" id="SSF81383">
    <property type="entry name" value="F-box domain"/>
    <property type="match status" value="1"/>
</dbReference>
<dbReference type="Pfam" id="PF12937">
    <property type="entry name" value="F-box-like"/>
    <property type="match status" value="1"/>
</dbReference>
<dbReference type="InterPro" id="IPR050796">
    <property type="entry name" value="SCF_F-box_component"/>
</dbReference>
<dbReference type="PROSITE" id="PS50181">
    <property type="entry name" value="FBOX"/>
    <property type="match status" value="1"/>
</dbReference>